<protein>
    <submittedName>
        <fullName evidence="1">Uncharacterized protein</fullName>
    </submittedName>
</protein>
<name>A0A0A8ZX68_ARUDO</name>
<dbReference type="EMBL" id="GBRH01254479">
    <property type="protein sequence ID" value="JAD43416.1"/>
    <property type="molecule type" value="Transcribed_RNA"/>
</dbReference>
<sequence>MHTLKAEIVLLFNQDLVDFRINALTRIIMLGPVS</sequence>
<reference evidence="1" key="2">
    <citation type="journal article" date="2015" name="Data Brief">
        <title>Shoot transcriptome of the giant reed, Arundo donax.</title>
        <authorList>
            <person name="Barrero R.A."/>
            <person name="Guerrero F.D."/>
            <person name="Moolhuijzen P."/>
            <person name="Goolsby J.A."/>
            <person name="Tidwell J."/>
            <person name="Bellgard S.E."/>
            <person name="Bellgard M.I."/>
        </authorList>
    </citation>
    <scope>NUCLEOTIDE SEQUENCE</scope>
    <source>
        <tissue evidence="1">Shoot tissue taken approximately 20 cm above the soil surface</tissue>
    </source>
</reference>
<accession>A0A0A8ZX68</accession>
<proteinExistence type="predicted"/>
<reference evidence="1" key="1">
    <citation type="submission" date="2014-09" db="EMBL/GenBank/DDBJ databases">
        <authorList>
            <person name="Magalhaes I.L.F."/>
            <person name="Oliveira U."/>
            <person name="Santos F.R."/>
            <person name="Vidigal T.H.D.A."/>
            <person name="Brescovit A.D."/>
            <person name="Santos A.J."/>
        </authorList>
    </citation>
    <scope>NUCLEOTIDE SEQUENCE</scope>
    <source>
        <tissue evidence="1">Shoot tissue taken approximately 20 cm above the soil surface</tissue>
    </source>
</reference>
<evidence type="ECO:0000313" key="1">
    <source>
        <dbReference type="EMBL" id="JAD43416.1"/>
    </source>
</evidence>
<organism evidence="1">
    <name type="scientific">Arundo donax</name>
    <name type="common">Giant reed</name>
    <name type="synonym">Donax arundinaceus</name>
    <dbReference type="NCBI Taxonomy" id="35708"/>
    <lineage>
        <taxon>Eukaryota</taxon>
        <taxon>Viridiplantae</taxon>
        <taxon>Streptophyta</taxon>
        <taxon>Embryophyta</taxon>
        <taxon>Tracheophyta</taxon>
        <taxon>Spermatophyta</taxon>
        <taxon>Magnoliopsida</taxon>
        <taxon>Liliopsida</taxon>
        <taxon>Poales</taxon>
        <taxon>Poaceae</taxon>
        <taxon>PACMAD clade</taxon>
        <taxon>Arundinoideae</taxon>
        <taxon>Arundineae</taxon>
        <taxon>Arundo</taxon>
    </lineage>
</organism>
<dbReference type="AlphaFoldDB" id="A0A0A8ZX68"/>